<evidence type="ECO:0000313" key="5">
    <source>
        <dbReference type="RefSeq" id="XP_035697279.1"/>
    </source>
</evidence>
<keyword evidence="2" id="KW-1133">Transmembrane helix</keyword>
<feature type="region of interest" description="Disordered" evidence="1">
    <location>
        <begin position="235"/>
        <end position="263"/>
    </location>
</feature>
<keyword evidence="2" id="KW-0472">Membrane</keyword>
<dbReference type="GeneID" id="118430483"/>
<dbReference type="PANTHER" id="PTHR33748:SF5">
    <property type="entry name" value="GROUND-LIKE DOMAIN-CONTAINING PROTEIN"/>
    <property type="match status" value="1"/>
</dbReference>
<feature type="signal peptide" evidence="3">
    <location>
        <begin position="1"/>
        <end position="24"/>
    </location>
</feature>
<reference evidence="4" key="1">
    <citation type="journal article" date="2020" name="Nat. Ecol. Evol.">
        <title>Deeply conserved synteny resolves early events in vertebrate evolution.</title>
        <authorList>
            <person name="Simakov O."/>
            <person name="Marletaz F."/>
            <person name="Yue J.X."/>
            <person name="O'Connell B."/>
            <person name="Jenkins J."/>
            <person name="Brandt A."/>
            <person name="Calef R."/>
            <person name="Tung C.H."/>
            <person name="Huang T.K."/>
            <person name="Schmutz J."/>
            <person name="Satoh N."/>
            <person name="Yu J.K."/>
            <person name="Putnam N.H."/>
            <person name="Green R.E."/>
            <person name="Rokhsar D.S."/>
        </authorList>
    </citation>
    <scope>NUCLEOTIDE SEQUENCE [LARGE SCALE GENOMIC DNA]</scope>
    <source>
        <strain evidence="4">S238N-H82</strain>
    </source>
</reference>
<keyword evidence="4" id="KW-1185">Reference proteome</keyword>
<sequence>MLRVSFHQVLVSFSLTALLVCVHGKEWNRYDYPDPQKDLVKCGLDGIPSWICDPDNVLSEEQVSDVHSRLDELNSGTRCLCSSCDASYQGYKVAVAVMDKVSYNGAAEHLDLVANNFARYLRERWFSSGCGDNVLVLVTKETPQVYISAGVAARSKLPDSTVKSIVSSAQAQLDSKDFEAAILTVVNGVKSEFEDMDSTVLAIIIAACVLGLLTVVLVSVLVCLKLRSMKEDPKPTFFRPDKTRESHKSLAKSETHYDPNTDNVYVSLREPKTAEAVV</sequence>
<dbReference type="OMA" id="FIWKHYK"/>
<feature type="chain" id="PRO_5039893756" evidence="3">
    <location>
        <begin position="25"/>
        <end position="278"/>
    </location>
</feature>
<reference evidence="5" key="2">
    <citation type="submission" date="2025-08" db="UniProtKB">
        <authorList>
            <consortium name="RefSeq"/>
        </authorList>
    </citation>
    <scope>IDENTIFICATION</scope>
    <source>
        <strain evidence="5">S238N-H82</strain>
        <tissue evidence="5">Testes</tissue>
    </source>
</reference>
<evidence type="ECO:0000256" key="1">
    <source>
        <dbReference type="SAM" id="MobiDB-lite"/>
    </source>
</evidence>
<dbReference type="KEGG" id="bfo:118430483"/>
<dbReference type="GO" id="GO:0005892">
    <property type="term" value="C:acetylcholine-gated channel complex"/>
    <property type="evidence" value="ECO:0007669"/>
    <property type="project" value="InterPro"/>
</dbReference>
<accession>A0A9J7NAX8</accession>
<gene>
    <name evidence="5" type="primary">LOC118430483</name>
</gene>
<organism evidence="4 5">
    <name type="scientific">Branchiostoma floridae</name>
    <name type="common">Florida lancelet</name>
    <name type="synonym">Amphioxus</name>
    <dbReference type="NCBI Taxonomy" id="7739"/>
    <lineage>
        <taxon>Eukaryota</taxon>
        <taxon>Metazoa</taxon>
        <taxon>Chordata</taxon>
        <taxon>Cephalochordata</taxon>
        <taxon>Leptocardii</taxon>
        <taxon>Amphioxiformes</taxon>
        <taxon>Branchiostomatidae</taxon>
        <taxon>Branchiostoma</taxon>
    </lineage>
</organism>
<dbReference type="OrthoDB" id="8062037at2759"/>
<keyword evidence="3" id="KW-0732">Signal</keyword>
<dbReference type="RefSeq" id="XP_035697279.1">
    <property type="nucleotide sequence ID" value="XM_035841386.1"/>
</dbReference>
<dbReference type="Gene3D" id="3.10.310.50">
    <property type="match status" value="1"/>
</dbReference>
<keyword evidence="2" id="KW-0812">Transmembrane</keyword>
<feature type="compositionally biased region" description="Basic and acidic residues" evidence="1">
    <location>
        <begin position="235"/>
        <end position="259"/>
    </location>
</feature>
<evidence type="ECO:0000313" key="4">
    <source>
        <dbReference type="Proteomes" id="UP000001554"/>
    </source>
</evidence>
<feature type="transmembrane region" description="Helical" evidence="2">
    <location>
        <begin position="200"/>
        <end position="224"/>
    </location>
</feature>
<proteinExistence type="predicted"/>
<dbReference type="Pfam" id="PF17175">
    <property type="entry name" value="MOLO1"/>
    <property type="match status" value="1"/>
</dbReference>
<dbReference type="PANTHER" id="PTHR33748">
    <property type="entry name" value="PROTEIN CBG04600"/>
    <property type="match status" value="1"/>
</dbReference>
<evidence type="ECO:0000256" key="2">
    <source>
        <dbReference type="SAM" id="Phobius"/>
    </source>
</evidence>
<dbReference type="GO" id="GO:0016020">
    <property type="term" value="C:membrane"/>
    <property type="evidence" value="ECO:0000318"/>
    <property type="project" value="GO_Central"/>
</dbReference>
<dbReference type="Proteomes" id="UP000001554">
    <property type="component" value="Chromosome 14"/>
</dbReference>
<name>A0A9J7NAX8_BRAFL</name>
<dbReference type="InterPro" id="IPR033438">
    <property type="entry name" value="MOLO1"/>
</dbReference>
<evidence type="ECO:0000256" key="3">
    <source>
        <dbReference type="SAM" id="SignalP"/>
    </source>
</evidence>
<dbReference type="AlphaFoldDB" id="A0A9J7NAX8"/>
<protein>
    <submittedName>
        <fullName evidence="5">Uncharacterized protein LOC118430483</fullName>
    </submittedName>
</protein>